<dbReference type="SUPFAM" id="SSF75011">
    <property type="entry name" value="3-carboxy-cis,cis-mucoante lactonizing enzyme"/>
    <property type="match status" value="1"/>
</dbReference>
<protein>
    <submittedName>
        <fullName evidence="2">3-carboxy-cis,cis-mucoante lactonizing enzyme</fullName>
    </submittedName>
</protein>
<dbReference type="EMBL" id="KQ965750">
    <property type="protein sequence ID" value="KXS16828.1"/>
    <property type="molecule type" value="Genomic_DNA"/>
</dbReference>
<organism evidence="2 3">
    <name type="scientific">Gonapodya prolifera (strain JEL478)</name>
    <name type="common">Monoblepharis prolifera</name>
    <dbReference type="NCBI Taxonomy" id="1344416"/>
    <lineage>
        <taxon>Eukaryota</taxon>
        <taxon>Fungi</taxon>
        <taxon>Fungi incertae sedis</taxon>
        <taxon>Chytridiomycota</taxon>
        <taxon>Chytridiomycota incertae sedis</taxon>
        <taxon>Monoblepharidomycetes</taxon>
        <taxon>Monoblepharidales</taxon>
        <taxon>Gonapodyaceae</taxon>
        <taxon>Gonapodya</taxon>
    </lineage>
</organism>
<dbReference type="STRING" id="1344416.A0A139AJE8"/>
<dbReference type="InterPro" id="IPR050282">
    <property type="entry name" value="Cycloisomerase_2"/>
</dbReference>
<name>A0A139AJE8_GONPJ</name>
<dbReference type="Proteomes" id="UP000070544">
    <property type="component" value="Unassembled WGS sequence"/>
</dbReference>
<evidence type="ECO:0000256" key="1">
    <source>
        <dbReference type="ARBA" id="ARBA00005564"/>
    </source>
</evidence>
<dbReference type="Pfam" id="PF10282">
    <property type="entry name" value="Lactonase"/>
    <property type="match status" value="1"/>
</dbReference>
<evidence type="ECO:0000313" key="3">
    <source>
        <dbReference type="Proteomes" id="UP000070544"/>
    </source>
</evidence>
<evidence type="ECO:0000313" key="2">
    <source>
        <dbReference type="EMBL" id="KXS16828.1"/>
    </source>
</evidence>
<comment type="similarity">
    <text evidence="1">Belongs to the cycloisomerase 2 family.</text>
</comment>
<dbReference type="PANTHER" id="PTHR30344:SF1">
    <property type="entry name" value="6-PHOSPHOGLUCONOLACTONASE"/>
    <property type="match status" value="1"/>
</dbReference>
<dbReference type="Gene3D" id="2.130.10.10">
    <property type="entry name" value="YVTN repeat-like/Quinoprotein amine dehydrogenase"/>
    <property type="match status" value="1"/>
</dbReference>
<reference evidence="2 3" key="1">
    <citation type="journal article" date="2015" name="Genome Biol. Evol.">
        <title>Phylogenomic analyses indicate that early fungi evolved digesting cell walls of algal ancestors of land plants.</title>
        <authorList>
            <person name="Chang Y."/>
            <person name="Wang S."/>
            <person name="Sekimoto S."/>
            <person name="Aerts A.L."/>
            <person name="Choi C."/>
            <person name="Clum A."/>
            <person name="LaButti K.M."/>
            <person name="Lindquist E.A."/>
            <person name="Yee Ngan C."/>
            <person name="Ohm R.A."/>
            <person name="Salamov A.A."/>
            <person name="Grigoriev I.V."/>
            <person name="Spatafora J.W."/>
            <person name="Berbee M.L."/>
        </authorList>
    </citation>
    <scope>NUCLEOTIDE SEQUENCE [LARGE SCALE GENOMIC DNA]</scope>
    <source>
        <strain evidence="2 3">JEL478</strain>
    </source>
</reference>
<keyword evidence="3" id="KW-1185">Reference proteome</keyword>
<gene>
    <name evidence="2" type="ORF">M427DRAFT_285746</name>
</gene>
<dbReference type="OMA" id="GEVTGMN"/>
<sequence>MSAASSRTYTIIAGTYNASLLKLTFDPSTSSLSLSETISTSTSAGGPFDAVNPSWLEPHPTQNDLAYAADQSPEGRVVLFRTSPSGNVSLVASAPTGGFRPAHACTTADGRWVVLPHFNDGRVVALKVDPNKGAAAFDASSRFEIVYTGSGPMPLQAVAHPHMAVEHPTSGNVFVIDLGSDRIHELRLNASDTWEPVQSIVVQPAGSGPRHMRFSQDGLSAYLLCELTSTIHTFRVAAPSRGSSTPTLFEPVSVRSFLPPGAADAAEDKKLAGGEILLPKDGRQVIVSNRNDGNSGGDAIAVFPLDPPNSPELNTDPGFYRTGGLHLRGVELDLFEQKYLLAANMLSSSLTMFERDLNDAAGALKVVAKADVPKGVQVTTLLWVRP</sequence>
<proteinExistence type="inferred from homology"/>
<dbReference type="OrthoDB" id="9972196at2759"/>
<dbReference type="GO" id="GO:0017057">
    <property type="term" value="F:6-phosphogluconolactonase activity"/>
    <property type="evidence" value="ECO:0007669"/>
    <property type="project" value="TreeGrafter"/>
</dbReference>
<dbReference type="InterPro" id="IPR015943">
    <property type="entry name" value="WD40/YVTN_repeat-like_dom_sf"/>
</dbReference>
<accession>A0A139AJE8</accession>
<dbReference type="InterPro" id="IPR019405">
    <property type="entry name" value="Lactonase_7-beta_prop"/>
</dbReference>
<dbReference type="PANTHER" id="PTHR30344">
    <property type="entry name" value="6-PHOSPHOGLUCONOLACTONASE-RELATED"/>
    <property type="match status" value="1"/>
</dbReference>
<dbReference type="AlphaFoldDB" id="A0A139AJE8"/>